<keyword evidence="3" id="KW-0029">Amino-acid transport</keyword>
<dbReference type="InterPro" id="IPR028082">
    <property type="entry name" value="Peripla_BP_I"/>
</dbReference>
<dbReference type="PANTHER" id="PTHR30483">
    <property type="entry name" value="LEUCINE-SPECIFIC-BINDING PROTEIN"/>
    <property type="match status" value="1"/>
</dbReference>
<dbReference type="Proteomes" id="UP001501588">
    <property type="component" value="Unassembled WGS sequence"/>
</dbReference>
<dbReference type="InterPro" id="IPR028081">
    <property type="entry name" value="Leu-bd"/>
</dbReference>
<dbReference type="PANTHER" id="PTHR30483:SF6">
    <property type="entry name" value="PERIPLASMIC BINDING PROTEIN OF ABC TRANSPORTER FOR NATURAL AMINO ACIDS"/>
    <property type="match status" value="1"/>
</dbReference>
<accession>A0ABN1FYG5</accession>
<name>A0ABN1FYG5_9PROT</name>
<evidence type="ECO:0000256" key="1">
    <source>
        <dbReference type="ARBA" id="ARBA00010062"/>
    </source>
</evidence>
<protein>
    <submittedName>
        <fullName evidence="5">ABC transporter substrate-binding protein</fullName>
    </submittedName>
</protein>
<evidence type="ECO:0000256" key="3">
    <source>
        <dbReference type="ARBA" id="ARBA00022970"/>
    </source>
</evidence>
<evidence type="ECO:0000313" key="5">
    <source>
        <dbReference type="EMBL" id="GAA0600457.1"/>
    </source>
</evidence>
<keyword evidence="6" id="KW-1185">Reference proteome</keyword>
<dbReference type="SUPFAM" id="SSF53822">
    <property type="entry name" value="Periplasmic binding protein-like I"/>
    <property type="match status" value="1"/>
</dbReference>
<sequence>MPLNRRTVLGAGATALLASPVVSRRPLAQPARLEVAGVYSLSGTFANVGDLLNKGNTWAFEHYRTAAGVPINYTLLDDQGDPGRAVRRVQEVMAAGTRHIVGCTNSAIALAVAREVHRAGGIYIHMAGADEATGSECNRASFRWPGASFTAVNATVRPFIERNPQAKRWYTITGQYVFGESLLTNTRALLQEAGCQHLGNSYHSLSEREYSGYITAALAARPDVLAILNFGNQTVDVLRQAVSFGMKRNTKIVVPWSTGLDQYQAWGPDICDGVFFGVNYWHGVQAPGNKVIQDVVRQKTGGQTTNYLHACGWAVGQLLVEAANKAGSTDVPAMIRALEGLSYEGPTGTETVRAEDHQVIKDYYLMLGKPRSRMADRDDFAEVLAGTKAFQPPDRTGCRMA</sequence>
<comment type="caution">
    <text evidence="5">The sequence shown here is derived from an EMBL/GenBank/DDBJ whole genome shotgun (WGS) entry which is preliminary data.</text>
</comment>
<dbReference type="PROSITE" id="PS51318">
    <property type="entry name" value="TAT"/>
    <property type="match status" value="1"/>
</dbReference>
<keyword evidence="2" id="KW-0732">Signal</keyword>
<dbReference type="Pfam" id="PF13458">
    <property type="entry name" value="Peripla_BP_6"/>
    <property type="match status" value="1"/>
</dbReference>
<keyword evidence="3" id="KW-0813">Transport</keyword>
<dbReference type="InterPro" id="IPR051010">
    <property type="entry name" value="BCAA_transport"/>
</dbReference>
<proteinExistence type="inferred from homology"/>
<organism evidence="5 6">
    <name type="scientific">Craurococcus roseus</name>
    <dbReference type="NCBI Taxonomy" id="77585"/>
    <lineage>
        <taxon>Bacteria</taxon>
        <taxon>Pseudomonadati</taxon>
        <taxon>Pseudomonadota</taxon>
        <taxon>Alphaproteobacteria</taxon>
        <taxon>Acetobacterales</taxon>
        <taxon>Acetobacteraceae</taxon>
        <taxon>Craurococcus</taxon>
    </lineage>
</organism>
<dbReference type="EMBL" id="BAAAFZ010000072">
    <property type="protein sequence ID" value="GAA0600457.1"/>
    <property type="molecule type" value="Genomic_DNA"/>
</dbReference>
<evidence type="ECO:0000259" key="4">
    <source>
        <dbReference type="Pfam" id="PF13458"/>
    </source>
</evidence>
<evidence type="ECO:0000313" key="6">
    <source>
        <dbReference type="Proteomes" id="UP001501588"/>
    </source>
</evidence>
<feature type="domain" description="Leucine-binding protein" evidence="4">
    <location>
        <begin position="34"/>
        <end position="366"/>
    </location>
</feature>
<reference evidence="5 6" key="1">
    <citation type="journal article" date="2019" name="Int. J. Syst. Evol. Microbiol.">
        <title>The Global Catalogue of Microorganisms (GCM) 10K type strain sequencing project: providing services to taxonomists for standard genome sequencing and annotation.</title>
        <authorList>
            <consortium name="The Broad Institute Genomics Platform"/>
            <consortium name="The Broad Institute Genome Sequencing Center for Infectious Disease"/>
            <person name="Wu L."/>
            <person name="Ma J."/>
        </authorList>
    </citation>
    <scope>NUCLEOTIDE SEQUENCE [LARGE SCALE GENOMIC DNA]</scope>
    <source>
        <strain evidence="5 6">JCM 9933</strain>
    </source>
</reference>
<dbReference type="RefSeq" id="WP_343897481.1">
    <property type="nucleotide sequence ID" value="NZ_BAAAFZ010000072.1"/>
</dbReference>
<dbReference type="InterPro" id="IPR006311">
    <property type="entry name" value="TAT_signal"/>
</dbReference>
<comment type="similarity">
    <text evidence="1">Belongs to the leucine-binding protein family.</text>
</comment>
<dbReference type="Gene3D" id="3.40.50.2300">
    <property type="match status" value="2"/>
</dbReference>
<gene>
    <name evidence="5" type="ORF">GCM10009416_43090</name>
</gene>
<evidence type="ECO:0000256" key="2">
    <source>
        <dbReference type="ARBA" id="ARBA00022729"/>
    </source>
</evidence>